<keyword evidence="2" id="KW-1185">Reference proteome</keyword>
<gene>
    <name evidence="1" type="ORF">MJG53_018817</name>
</gene>
<dbReference type="Proteomes" id="UP001057279">
    <property type="component" value="Linkage Group LG25"/>
</dbReference>
<proteinExistence type="predicted"/>
<protein>
    <submittedName>
        <fullName evidence="1">Uncharacterized protein</fullName>
    </submittedName>
</protein>
<evidence type="ECO:0000313" key="2">
    <source>
        <dbReference type="Proteomes" id="UP001057279"/>
    </source>
</evidence>
<organism evidence="1 2">
    <name type="scientific">Ovis ammon polii x Ovis aries</name>
    <dbReference type="NCBI Taxonomy" id="2918886"/>
    <lineage>
        <taxon>Eukaryota</taxon>
        <taxon>Metazoa</taxon>
        <taxon>Chordata</taxon>
        <taxon>Craniata</taxon>
        <taxon>Vertebrata</taxon>
        <taxon>Euteleostomi</taxon>
        <taxon>Mammalia</taxon>
        <taxon>Eutheria</taxon>
        <taxon>Laurasiatheria</taxon>
        <taxon>Artiodactyla</taxon>
        <taxon>Ruminantia</taxon>
        <taxon>Pecora</taxon>
        <taxon>Bovidae</taxon>
        <taxon>Caprinae</taxon>
        <taxon>Ovis</taxon>
    </lineage>
</organism>
<dbReference type="EMBL" id="CM043050">
    <property type="protein sequence ID" value="KAI4556863.1"/>
    <property type="molecule type" value="Genomic_DNA"/>
</dbReference>
<accession>A0ACB9U394</accession>
<reference evidence="1" key="1">
    <citation type="submission" date="2022-03" db="EMBL/GenBank/DDBJ databases">
        <title>Genomic analyses of argali, domestic sheep and their hybrids provide insights into chromosomal evolution, heterosis and genetic basis of agronomic traits.</title>
        <authorList>
            <person name="Li M."/>
        </authorList>
    </citation>
    <scope>NUCLEOTIDE SEQUENCE</scope>
    <source>
        <strain evidence="1">F1 hybrid</strain>
    </source>
</reference>
<evidence type="ECO:0000313" key="1">
    <source>
        <dbReference type="EMBL" id="KAI4556863.1"/>
    </source>
</evidence>
<comment type="caution">
    <text evidence="1">The sequence shown here is derived from an EMBL/GenBank/DDBJ whole genome shotgun (WGS) entry which is preliminary data.</text>
</comment>
<sequence length="363" mass="39283">MITVMKGPTSSALTLTKPVAGTWFLVSPEMTSPHNDNSSWLHFDAMPVQEDSQAAGCRGYKMQNRLPLHFYVYALVDQSPPPPASVLWTRNETDFQLLLTSGLALLVRESASYKTNKEKALMKKMDDEKNNTGLGNPGTAALRNQTRFLAGIRASLWGPNPILVCQEGKPDASPGSGLVDLPGTCLQAAQTGIILPRPQSAPKDWVEVPDEGLSFEILSGTQKWHHSPRRLRTPRIPDSGLKLSTQHPKSKQIIPLATLSSAGAKSVTSSQTTSLSVTIAVPGDTGRFSSISRLPDTAAFQPVPSRTHRPGMPHNQRKTDPGPQSRDSLCVPQHTGLFPGDTAMRVSQATEVAHFSVDKAPMD</sequence>
<name>A0ACB9U394_9CETA</name>